<reference evidence="3" key="1">
    <citation type="submission" date="2016-10" db="EMBL/GenBank/DDBJ databases">
        <title>Frankia sp. NRRL B-16386 Genome sequencing.</title>
        <authorList>
            <person name="Ghodhbane-Gtari F."/>
            <person name="Swanson E."/>
            <person name="Gueddou A."/>
            <person name="Hezbri K."/>
            <person name="Ktari K."/>
            <person name="Nouioui I."/>
            <person name="Morris K."/>
            <person name="Simpson S."/>
            <person name="Abebe-Akele F."/>
            <person name="Thomas K."/>
            <person name="Gtari M."/>
            <person name="Tisa L.S."/>
        </authorList>
    </citation>
    <scope>NUCLEOTIDE SEQUENCE [LARGE SCALE GENOMIC DNA]</scope>
    <source>
        <strain evidence="3">NRRL B-16386</strain>
    </source>
</reference>
<feature type="compositionally biased region" description="Basic and acidic residues" evidence="1">
    <location>
        <begin position="139"/>
        <end position="151"/>
    </location>
</feature>
<feature type="region of interest" description="Disordered" evidence="1">
    <location>
        <begin position="25"/>
        <end position="54"/>
    </location>
</feature>
<comment type="caution">
    <text evidence="2">The sequence shown here is derived from an EMBL/GenBank/DDBJ whole genome shotgun (WGS) entry which is preliminary data.</text>
</comment>
<dbReference type="AlphaFoldDB" id="A0A1V2IE49"/>
<proteinExistence type="predicted"/>
<evidence type="ECO:0000313" key="2">
    <source>
        <dbReference type="EMBL" id="ONH31397.1"/>
    </source>
</evidence>
<evidence type="ECO:0000313" key="3">
    <source>
        <dbReference type="Proteomes" id="UP000188929"/>
    </source>
</evidence>
<sequence length="159" mass="17001">MTGQTTEGARDRPSWDVPVELLVVLGPGTGVPAPPPGTESPEPGTTSPPPPTRPLTALEALRRLVSVTLDCPPRLALIPLPPHAAGRIAEQPYVVGVYTEAPPPAVVATLSLGEQLFVDAWLLRVEDRAYRRKRHRHGDRLPWDAPGHEPPDPPGSAVP</sequence>
<dbReference type="OrthoDB" id="3213642at2"/>
<accession>A0A1V2IE49</accession>
<dbReference type="RefSeq" id="WP_076815484.1">
    <property type="nucleotide sequence ID" value="NZ_MOMC01000016.1"/>
</dbReference>
<evidence type="ECO:0000256" key="1">
    <source>
        <dbReference type="SAM" id="MobiDB-lite"/>
    </source>
</evidence>
<keyword evidence="3" id="KW-1185">Reference proteome</keyword>
<feature type="region of interest" description="Disordered" evidence="1">
    <location>
        <begin position="133"/>
        <end position="159"/>
    </location>
</feature>
<dbReference type="EMBL" id="MOMC01000016">
    <property type="protein sequence ID" value="ONH31397.1"/>
    <property type="molecule type" value="Genomic_DNA"/>
</dbReference>
<dbReference type="Proteomes" id="UP000188929">
    <property type="component" value="Unassembled WGS sequence"/>
</dbReference>
<gene>
    <name evidence="2" type="ORF">BL253_09060</name>
</gene>
<organism evidence="2 3">
    <name type="scientific">Pseudofrankia asymbiotica</name>
    <dbReference type="NCBI Taxonomy" id="1834516"/>
    <lineage>
        <taxon>Bacteria</taxon>
        <taxon>Bacillati</taxon>
        <taxon>Actinomycetota</taxon>
        <taxon>Actinomycetes</taxon>
        <taxon>Frankiales</taxon>
        <taxon>Frankiaceae</taxon>
        <taxon>Pseudofrankia</taxon>
    </lineage>
</organism>
<name>A0A1V2IE49_9ACTN</name>
<protein>
    <submittedName>
        <fullName evidence="2">Uncharacterized protein</fullName>
    </submittedName>
</protein>